<dbReference type="CDD" id="cd06434">
    <property type="entry name" value="GT2_HAS"/>
    <property type="match status" value="1"/>
</dbReference>
<dbReference type="GO" id="GO:0005886">
    <property type="term" value="C:plasma membrane"/>
    <property type="evidence" value="ECO:0007669"/>
    <property type="project" value="UniProtKB-SubCell"/>
</dbReference>
<organism evidence="9 10">
    <name type="scientific">Acidiplasma aeolicum</name>
    <dbReference type="NCBI Taxonomy" id="507754"/>
    <lineage>
        <taxon>Archaea</taxon>
        <taxon>Methanobacteriati</taxon>
        <taxon>Thermoplasmatota</taxon>
        <taxon>Thermoplasmata</taxon>
        <taxon>Thermoplasmatales</taxon>
        <taxon>Ferroplasmaceae</taxon>
        <taxon>Acidiplasma</taxon>
    </lineage>
</organism>
<dbReference type="PANTHER" id="PTHR22913:SF12">
    <property type="entry name" value="MANNURONAN SYNTHASE"/>
    <property type="match status" value="1"/>
</dbReference>
<dbReference type="SUPFAM" id="SSF53448">
    <property type="entry name" value="Nucleotide-diphospho-sugar transferases"/>
    <property type="match status" value="1"/>
</dbReference>
<dbReference type="Proteomes" id="UP000050515">
    <property type="component" value="Unassembled WGS sequence"/>
</dbReference>
<dbReference type="Gene3D" id="3.90.550.10">
    <property type="entry name" value="Spore Coat Polysaccharide Biosynthesis Protein SpsA, Chain A"/>
    <property type="match status" value="1"/>
</dbReference>
<keyword evidence="6 7" id="KW-0472">Membrane</keyword>
<feature type="transmembrane region" description="Helical" evidence="7">
    <location>
        <begin position="389"/>
        <end position="409"/>
    </location>
</feature>
<feature type="transmembrane region" description="Helical" evidence="7">
    <location>
        <begin position="286"/>
        <end position="311"/>
    </location>
</feature>
<proteinExistence type="inferred from homology"/>
<name>A0A0P9DC39_9ARCH</name>
<evidence type="ECO:0000256" key="7">
    <source>
        <dbReference type="SAM" id="Phobius"/>
    </source>
</evidence>
<keyword evidence="4" id="KW-0328">Glycosyltransferase</keyword>
<dbReference type="RefSeq" id="WP_054963869.1">
    <property type="nucleotide sequence ID" value="NZ_LJCQ01000070.1"/>
</dbReference>
<dbReference type="GO" id="GO:0050501">
    <property type="term" value="F:hyaluronan synthase activity"/>
    <property type="evidence" value="ECO:0007669"/>
    <property type="project" value="TreeGrafter"/>
</dbReference>
<dbReference type="Pfam" id="PF00535">
    <property type="entry name" value="Glycos_transf_2"/>
    <property type="match status" value="1"/>
</dbReference>
<comment type="subcellular location">
    <subcellularLocation>
        <location evidence="1">Cell membrane</location>
    </subcellularLocation>
</comment>
<keyword evidence="7" id="KW-1133">Transmembrane helix</keyword>
<accession>A0A0P9DC39</accession>
<reference evidence="9 10" key="1">
    <citation type="submission" date="2015-09" db="EMBL/GenBank/DDBJ databases">
        <title>Draft genome sequence of Acidiplasma aeolicum DSM 18409.</title>
        <authorList>
            <person name="Hemp J."/>
        </authorList>
    </citation>
    <scope>NUCLEOTIDE SEQUENCE [LARGE SCALE GENOMIC DNA]</scope>
    <source>
        <strain evidence="9 10">V</strain>
    </source>
</reference>
<evidence type="ECO:0000313" key="10">
    <source>
        <dbReference type="Proteomes" id="UP000050515"/>
    </source>
</evidence>
<comment type="similarity">
    <text evidence="2">Belongs to the NodC/HAS family.</text>
</comment>
<dbReference type="InterPro" id="IPR029044">
    <property type="entry name" value="Nucleotide-diphossugar_trans"/>
</dbReference>
<evidence type="ECO:0000256" key="5">
    <source>
        <dbReference type="ARBA" id="ARBA00022679"/>
    </source>
</evidence>
<dbReference type="GO" id="GO:0030213">
    <property type="term" value="P:hyaluronan biosynthetic process"/>
    <property type="evidence" value="ECO:0007669"/>
    <property type="project" value="TreeGrafter"/>
</dbReference>
<keyword evidence="5 9" id="KW-0808">Transferase</keyword>
<evidence type="ECO:0000259" key="8">
    <source>
        <dbReference type="Pfam" id="PF00535"/>
    </source>
</evidence>
<evidence type="ECO:0000313" key="9">
    <source>
        <dbReference type="EMBL" id="KPV47417.1"/>
    </source>
</evidence>
<feature type="domain" description="Glycosyltransferase 2-like" evidence="8">
    <location>
        <begin position="46"/>
        <end position="199"/>
    </location>
</feature>
<dbReference type="InterPro" id="IPR001173">
    <property type="entry name" value="Glyco_trans_2-like"/>
</dbReference>
<dbReference type="EMBL" id="LJCQ01000070">
    <property type="protein sequence ID" value="KPV47417.1"/>
    <property type="molecule type" value="Genomic_DNA"/>
</dbReference>
<dbReference type="AlphaFoldDB" id="A0A0P9DC39"/>
<evidence type="ECO:0000256" key="1">
    <source>
        <dbReference type="ARBA" id="ARBA00004236"/>
    </source>
</evidence>
<protein>
    <submittedName>
        <fullName evidence="9">Glycosyl transferase</fullName>
    </submittedName>
</protein>
<comment type="caution">
    <text evidence="9">The sequence shown here is derived from an EMBL/GenBank/DDBJ whole genome shotgun (WGS) entry which is preliminary data.</text>
</comment>
<dbReference type="PANTHER" id="PTHR22913">
    <property type="entry name" value="HYALURONAN SYNTHASE"/>
    <property type="match status" value="1"/>
</dbReference>
<evidence type="ECO:0000256" key="6">
    <source>
        <dbReference type="ARBA" id="ARBA00023136"/>
    </source>
</evidence>
<evidence type="ECO:0000256" key="4">
    <source>
        <dbReference type="ARBA" id="ARBA00022676"/>
    </source>
</evidence>
<keyword evidence="3" id="KW-1003">Cell membrane</keyword>
<keyword evidence="7" id="KW-0812">Transmembrane</keyword>
<feature type="transmembrane region" description="Helical" evidence="7">
    <location>
        <begin position="6"/>
        <end position="28"/>
    </location>
</feature>
<evidence type="ECO:0000256" key="2">
    <source>
        <dbReference type="ARBA" id="ARBA00006782"/>
    </source>
</evidence>
<gene>
    <name evidence="9" type="ORF">SE19_01165</name>
</gene>
<sequence>MRFIYIYLILTILAILSFIYYVLNVYYAEKYRPEISNKKPDISEATILIPVYNEDENIFRNVLRSVKSQGVKFIVVGDACNEPYKSITEEYGGKFILLEQHGGKRAAMVEGIKHINTKYVMFLDSDTELPDNAVYDVLKYFNKNVGGVSVNIRIRNNGNKILYASEFIERTREIVFRAMSYHGSIMIAVGNCATYKTGIIKPFLLSDEFKNKHVMGRKTVLGDDIQITSYLIKNGYKVVKDYNVTVETSAQDNFKKFIHQQIRWAKNGWYYFFKNLSNGTTKKAGWFYAFNVLYLYIVPVAGFLLLLYRLYFMTIHFGYYDSLTLHRFLRHIMFQILPLELTHKIRNPAVIFYALNKLFIDFLGIAGNSIFVMAVMARVPKERLRTISYGALGILIMFFANLYGLLTFWKQSKWATR</sequence>
<dbReference type="GO" id="GO:0085029">
    <property type="term" value="P:extracellular matrix assembly"/>
    <property type="evidence" value="ECO:0007669"/>
    <property type="project" value="TreeGrafter"/>
</dbReference>
<evidence type="ECO:0000256" key="3">
    <source>
        <dbReference type="ARBA" id="ARBA00022475"/>
    </source>
</evidence>
<dbReference type="PATRIC" id="fig|507754.4.peg.735"/>
<feature type="transmembrane region" description="Helical" evidence="7">
    <location>
        <begin position="358"/>
        <end position="377"/>
    </location>
</feature>